<evidence type="ECO:0000256" key="7">
    <source>
        <dbReference type="ARBA" id="ARBA00022912"/>
    </source>
</evidence>
<dbReference type="Pfam" id="PF00481">
    <property type="entry name" value="PP2C"/>
    <property type="match status" value="1"/>
</dbReference>
<sequence length="354" mass="38316">MEDAHTHLLSLSEDKDAAFFAVYDGHGGAKVAQYAGSHVHRKIVSQPSYQRGDVVDAIKKGFLEVDSDMLKDDTMKDELAGTTAVVVLLKGGRIYCGNVGDSRAIASVGGHVQQLSFDHKPGNELETRRIIAAGGWVEFNRVNGNLALSRALGDFVFKKNEKKSPEEQIVTAYPDVIVKDLTPDHEFVLLACDGIWDVLSNEEVVEFVRARIAAKMEPEQICEELMTRCLAPDCQMGGLGCDNMTVVLVCLLNGAPYEELARRCARPPLPCPPSPPASPREGYHFDHEVAASVGSELQIDAHRQGDTAEENKQPQELQTTISEEQTTPTSPSPPAAPPSSASPLRESGGEMAVA</sequence>
<reference evidence="12" key="1">
    <citation type="journal article" date="2017" name="Ticks Tick Borne Dis.">
        <title>An insight into the sialome of Hyalomma excavatum.</title>
        <authorList>
            <person name="Ribeiro J.M."/>
            <person name="Slovak M."/>
            <person name="Francischetti I.M."/>
        </authorList>
    </citation>
    <scope>NUCLEOTIDE SEQUENCE</scope>
    <source>
        <strain evidence="12">Samish</strain>
        <tissue evidence="12">Salivary glands</tissue>
    </source>
</reference>
<dbReference type="EMBL" id="GEFH01001603">
    <property type="protein sequence ID" value="JAP66978.1"/>
    <property type="molecule type" value="mRNA"/>
</dbReference>
<dbReference type="FunFam" id="3.60.40.10:FF:000016">
    <property type="entry name" value="Protein phosphatase 2C"/>
    <property type="match status" value="1"/>
</dbReference>
<evidence type="ECO:0000256" key="6">
    <source>
        <dbReference type="ARBA" id="ARBA00022801"/>
    </source>
</evidence>
<keyword evidence="6 9" id="KW-0378">Hydrolase</keyword>
<dbReference type="InterPro" id="IPR015655">
    <property type="entry name" value="PP2C"/>
</dbReference>
<proteinExistence type="evidence at transcript level"/>
<keyword evidence="5" id="KW-0479">Metal-binding</keyword>
<dbReference type="InterPro" id="IPR000222">
    <property type="entry name" value="PP2C_BS"/>
</dbReference>
<dbReference type="GO" id="GO:0046872">
    <property type="term" value="F:metal ion binding"/>
    <property type="evidence" value="ECO:0007669"/>
    <property type="project" value="UniProtKB-KW"/>
</dbReference>
<dbReference type="SMART" id="SM00332">
    <property type="entry name" value="PP2Cc"/>
    <property type="match status" value="1"/>
</dbReference>
<accession>A0A131XLG6</accession>
<protein>
    <recommendedName>
        <fullName evidence="4">protein-serine/threonine phosphatase</fullName>
        <ecNumber evidence="4">3.1.3.16</ecNumber>
    </recommendedName>
</protein>
<comment type="similarity">
    <text evidence="3 9">Belongs to the PP2C family.</text>
</comment>
<evidence type="ECO:0000259" key="11">
    <source>
        <dbReference type="PROSITE" id="PS51746"/>
    </source>
</evidence>
<name>A0A131XLG6_9ACAR</name>
<evidence type="ECO:0000256" key="4">
    <source>
        <dbReference type="ARBA" id="ARBA00013081"/>
    </source>
</evidence>
<dbReference type="AlphaFoldDB" id="A0A131XLG6"/>
<organism evidence="12">
    <name type="scientific">Hyalomma excavatum</name>
    <dbReference type="NCBI Taxonomy" id="257692"/>
    <lineage>
        <taxon>Eukaryota</taxon>
        <taxon>Metazoa</taxon>
        <taxon>Ecdysozoa</taxon>
        <taxon>Arthropoda</taxon>
        <taxon>Chelicerata</taxon>
        <taxon>Arachnida</taxon>
        <taxon>Acari</taxon>
        <taxon>Parasitiformes</taxon>
        <taxon>Ixodida</taxon>
        <taxon>Ixodoidea</taxon>
        <taxon>Ixodidae</taxon>
        <taxon>Hyalomminae</taxon>
        <taxon>Hyalomma</taxon>
    </lineage>
</organism>
<feature type="compositionally biased region" description="Basic and acidic residues" evidence="10">
    <location>
        <begin position="299"/>
        <end position="313"/>
    </location>
</feature>
<dbReference type="SUPFAM" id="SSF81606">
    <property type="entry name" value="PP2C-like"/>
    <property type="match status" value="1"/>
</dbReference>
<comment type="cofactor">
    <cofactor evidence="1">
        <name>Mn(2+)</name>
        <dbReference type="ChEBI" id="CHEBI:29035"/>
    </cofactor>
</comment>
<dbReference type="PANTHER" id="PTHR13832:SF565">
    <property type="entry name" value="AT28366P-RELATED"/>
    <property type="match status" value="1"/>
</dbReference>
<feature type="compositionally biased region" description="Polar residues" evidence="10">
    <location>
        <begin position="314"/>
        <end position="325"/>
    </location>
</feature>
<feature type="domain" description="PPM-type phosphatase" evidence="11">
    <location>
        <begin position="1"/>
        <end position="251"/>
    </location>
</feature>
<dbReference type="PROSITE" id="PS51746">
    <property type="entry name" value="PPM_2"/>
    <property type="match status" value="1"/>
</dbReference>
<evidence type="ECO:0000256" key="5">
    <source>
        <dbReference type="ARBA" id="ARBA00022723"/>
    </source>
</evidence>
<evidence type="ECO:0000256" key="8">
    <source>
        <dbReference type="ARBA" id="ARBA00023211"/>
    </source>
</evidence>
<dbReference type="GO" id="GO:0004722">
    <property type="term" value="F:protein serine/threonine phosphatase activity"/>
    <property type="evidence" value="ECO:0007669"/>
    <property type="project" value="UniProtKB-EC"/>
</dbReference>
<dbReference type="InterPro" id="IPR001932">
    <property type="entry name" value="PPM-type_phosphatase-like_dom"/>
</dbReference>
<dbReference type="PANTHER" id="PTHR13832">
    <property type="entry name" value="PROTEIN PHOSPHATASE 2C"/>
    <property type="match status" value="1"/>
</dbReference>
<comment type="cofactor">
    <cofactor evidence="2">
        <name>Mg(2+)</name>
        <dbReference type="ChEBI" id="CHEBI:18420"/>
    </cofactor>
</comment>
<keyword evidence="7 9" id="KW-0904">Protein phosphatase</keyword>
<keyword evidence="8" id="KW-0464">Manganese</keyword>
<evidence type="ECO:0000256" key="1">
    <source>
        <dbReference type="ARBA" id="ARBA00001936"/>
    </source>
</evidence>
<dbReference type="EC" id="3.1.3.16" evidence="4"/>
<evidence type="ECO:0000256" key="3">
    <source>
        <dbReference type="ARBA" id="ARBA00006702"/>
    </source>
</evidence>
<feature type="region of interest" description="Disordered" evidence="10">
    <location>
        <begin position="295"/>
        <end position="354"/>
    </location>
</feature>
<dbReference type="Gene3D" id="3.60.40.10">
    <property type="entry name" value="PPM-type phosphatase domain"/>
    <property type="match status" value="1"/>
</dbReference>
<evidence type="ECO:0000256" key="10">
    <source>
        <dbReference type="SAM" id="MobiDB-lite"/>
    </source>
</evidence>
<evidence type="ECO:0000313" key="12">
    <source>
        <dbReference type="EMBL" id="JAP66978.1"/>
    </source>
</evidence>
<dbReference type="CDD" id="cd00143">
    <property type="entry name" value="PP2Cc"/>
    <property type="match status" value="1"/>
</dbReference>
<dbReference type="InterPro" id="IPR036457">
    <property type="entry name" value="PPM-type-like_dom_sf"/>
</dbReference>
<evidence type="ECO:0000256" key="2">
    <source>
        <dbReference type="ARBA" id="ARBA00001946"/>
    </source>
</evidence>
<dbReference type="PROSITE" id="PS01032">
    <property type="entry name" value="PPM_1"/>
    <property type="match status" value="1"/>
</dbReference>
<evidence type="ECO:0000256" key="9">
    <source>
        <dbReference type="RuleBase" id="RU003465"/>
    </source>
</evidence>